<reference evidence="1 2" key="1">
    <citation type="submission" date="2017-02" db="EMBL/GenBank/DDBJ databases">
        <authorList>
            <person name="Peterson S.W."/>
        </authorList>
    </citation>
    <scope>NUCLEOTIDE SEQUENCE [LARGE SCALE GENOMIC DNA]</scope>
    <source>
        <strain evidence="1 2">ATCC 700135</strain>
    </source>
</reference>
<sequence length="199" mass="23088">MSKKIFLSLSFFLFLSYSCISIKGLTDGYKSLSKEHKERVVRLASLSTGKFKHIATPDSVYVVSANTLKNIILNSRSEYQLLYEYIPDCPSEICIPIKTFLDICTQYGAEPIILSFYFDNNLFSKSSNDFICYVADSKAYKTKFVYKYSPKFISELTNGAIKENDSWMYNMYLFHKGIFVKTINILRHEEELSEILRVR</sequence>
<accession>A0A1T4L380</accession>
<dbReference type="Proteomes" id="UP000189956">
    <property type="component" value="Unassembled WGS sequence"/>
</dbReference>
<name>A0A1T4L380_PORCN</name>
<evidence type="ECO:0000313" key="2">
    <source>
        <dbReference type="Proteomes" id="UP000189956"/>
    </source>
</evidence>
<protein>
    <recommendedName>
        <fullName evidence="3">Lipoprotein</fullName>
    </recommendedName>
</protein>
<organism evidence="1 2">
    <name type="scientific">Porphyromonas cangingivalis</name>
    <dbReference type="NCBI Taxonomy" id="36874"/>
    <lineage>
        <taxon>Bacteria</taxon>
        <taxon>Pseudomonadati</taxon>
        <taxon>Bacteroidota</taxon>
        <taxon>Bacteroidia</taxon>
        <taxon>Bacteroidales</taxon>
        <taxon>Porphyromonadaceae</taxon>
        <taxon>Porphyromonas</taxon>
    </lineage>
</organism>
<evidence type="ECO:0000313" key="1">
    <source>
        <dbReference type="EMBL" id="SJZ49202.1"/>
    </source>
</evidence>
<dbReference type="PROSITE" id="PS51257">
    <property type="entry name" value="PROKAR_LIPOPROTEIN"/>
    <property type="match status" value="1"/>
</dbReference>
<gene>
    <name evidence="1" type="ORF">SAMN02745205_01007</name>
</gene>
<dbReference type="EMBL" id="FUWL01000006">
    <property type="protein sequence ID" value="SJZ49202.1"/>
    <property type="molecule type" value="Genomic_DNA"/>
</dbReference>
<dbReference type="RefSeq" id="WP_078735700.1">
    <property type="nucleotide sequence ID" value="NZ_FUWL01000006.1"/>
</dbReference>
<evidence type="ECO:0008006" key="3">
    <source>
        <dbReference type="Google" id="ProtNLM"/>
    </source>
</evidence>
<dbReference type="AlphaFoldDB" id="A0A1T4L380"/>
<proteinExistence type="predicted"/>